<gene>
    <name evidence="2" type="ORF">GE061_001503</name>
</gene>
<evidence type="ECO:0000313" key="2">
    <source>
        <dbReference type="EMBL" id="KAF6217149.1"/>
    </source>
</evidence>
<organism evidence="2 3">
    <name type="scientific">Apolygus lucorum</name>
    <name type="common">Small green plant bug</name>
    <name type="synonym">Lygocoris lucorum</name>
    <dbReference type="NCBI Taxonomy" id="248454"/>
    <lineage>
        <taxon>Eukaryota</taxon>
        <taxon>Metazoa</taxon>
        <taxon>Ecdysozoa</taxon>
        <taxon>Arthropoda</taxon>
        <taxon>Hexapoda</taxon>
        <taxon>Insecta</taxon>
        <taxon>Pterygota</taxon>
        <taxon>Neoptera</taxon>
        <taxon>Paraneoptera</taxon>
        <taxon>Hemiptera</taxon>
        <taxon>Heteroptera</taxon>
        <taxon>Panheteroptera</taxon>
        <taxon>Cimicomorpha</taxon>
        <taxon>Miridae</taxon>
        <taxon>Mirini</taxon>
        <taxon>Apolygus</taxon>
    </lineage>
</organism>
<sequence length="139" mass="15636">MHVTVVNDKCDIWFMFHNFGLWIRDQQTKKKTENQTNRPLVASVCPRTPTKPHAHTYRLSMSPHYCSRCCGECRCPPAWGPPPPPPGGWGPPPPPPHHHHHHHHGPPPPAWGPPPPGAWGPPPPPPPYHHHHHRSCSPS</sequence>
<feature type="compositionally biased region" description="Pro residues" evidence="1">
    <location>
        <begin position="106"/>
        <end position="127"/>
    </location>
</feature>
<evidence type="ECO:0000313" key="3">
    <source>
        <dbReference type="Proteomes" id="UP000466442"/>
    </source>
</evidence>
<accession>A0A6A4KKL3</accession>
<comment type="caution">
    <text evidence="2">The sequence shown here is derived from an EMBL/GenBank/DDBJ whole genome shotgun (WGS) entry which is preliminary data.</text>
</comment>
<feature type="region of interest" description="Disordered" evidence="1">
    <location>
        <begin position="84"/>
        <end position="139"/>
    </location>
</feature>
<reference evidence="2" key="1">
    <citation type="journal article" date="2021" name="Mol. Ecol. Resour.">
        <title>Apolygus lucorum genome provides insights into omnivorousness and mesophyll feeding.</title>
        <authorList>
            <person name="Liu Y."/>
            <person name="Liu H."/>
            <person name="Wang H."/>
            <person name="Huang T."/>
            <person name="Liu B."/>
            <person name="Yang B."/>
            <person name="Yin L."/>
            <person name="Li B."/>
            <person name="Zhang Y."/>
            <person name="Zhang S."/>
            <person name="Jiang F."/>
            <person name="Zhang X."/>
            <person name="Ren Y."/>
            <person name="Wang B."/>
            <person name="Wang S."/>
            <person name="Lu Y."/>
            <person name="Wu K."/>
            <person name="Fan W."/>
            <person name="Wang G."/>
        </authorList>
    </citation>
    <scope>NUCLEOTIDE SEQUENCE</scope>
    <source>
        <strain evidence="2">12Hb</strain>
    </source>
</reference>
<dbReference type="EMBL" id="WIXP02000001">
    <property type="protein sequence ID" value="KAF6217149.1"/>
    <property type="molecule type" value="Genomic_DNA"/>
</dbReference>
<keyword evidence="3" id="KW-1185">Reference proteome</keyword>
<feature type="compositionally biased region" description="Pro residues" evidence="1">
    <location>
        <begin position="84"/>
        <end position="95"/>
    </location>
</feature>
<name>A0A6A4KKL3_APOLU</name>
<feature type="compositionally biased region" description="Basic residues" evidence="1">
    <location>
        <begin position="128"/>
        <end position="139"/>
    </location>
</feature>
<dbReference type="Proteomes" id="UP000466442">
    <property type="component" value="Linkage Group LG1"/>
</dbReference>
<feature type="compositionally biased region" description="Basic residues" evidence="1">
    <location>
        <begin position="96"/>
        <end position="105"/>
    </location>
</feature>
<protein>
    <submittedName>
        <fullName evidence="2">Uncharacterized protein</fullName>
    </submittedName>
</protein>
<proteinExistence type="predicted"/>
<dbReference type="AlphaFoldDB" id="A0A6A4KKL3"/>
<evidence type="ECO:0000256" key="1">
    <source>
        <dbReference type="SAM" id="MobiDB-lite"/>
    </source>
</evidence>